<dbReference type="InterPro" id="IPR013525">
    <property type="entry name" value="ABC2_TM"/>
</dbReference>
<dbReference type="Pfam" id="PF12698">
    <property type="entry name" value="ABC2_membrane_3"/>
    <property type="match status" value="1"/>
</dbReference>
<keyword evidence="9" id="KW-1185">Reference proteome</keyword>
<feature type="transmembrane region" description="Helical" evidence="6">
    <location>
        <begin position="117"/>
        <end position="139"/>
    </location>
</feature>
<evidence type="ECO:0000256" key="1">
    <source>
        <dbReference type="ARBA" id="ARBA00004141"/>
    </source>
</evidence>
<dbReference type="Proteomes" id="UP001214441">
    <property type="component" value="Unassembled WGS sequence"/>
</dbReference>
<feature type="transmembrane region" description="Helical" evidence="6">
    <location>
        <begin position="159"/>
        <end position="179"/>
    </location>
</feature>
<dbReference type="InterPro" id="IPR047817">
    <property type="entry name" value="ABC2_TM_bact-type"/>
</dbReference>
<keyword evidence="2 6" id="KW-0812">Transmembrane</keyword>
<dbReference type="PIRSF" id="PIRSF006648">
    <property type="entry name" value="DrrB"/>
    <property type="match status" value="1"/>
</dbReference>
<evidence type="ECO:0000259" key="7">
    <source>
        <dbReference type="PROSITE" id="PS51012"/>
    </source>
</evidence>
<dbReference type="RefSeq" id="WP_274042099.1">
    <property type="nucleotide sequence ID" value="NZ_JANCPR020000035.1"/>
</dbReference>
<evidence type="ECO:0000256" key="3">
    <source>
        <dbReference type="ARBA" id="ARBA00022989"/>
    </source>
</evidence>
<feature type="transmembrane region" description="Helical" evidence="6">
    <location>
        <begin position="40"/>
        <end position="59"/>
    </location>
</feature>
<feature type="transmembrane region" description="Helical" evidence="6">
    <location>
        <begin position="186"/>
        <end position="205"/>
    </location>
</feature>
<evidence type="ECO:0000313" key="8">
    <source>
        <dbReference type="EMBL" id="MDJ1136004.1"/>
    </source>
</evidence>
<sequence length="281" mass="30470">MTTQTTPSVRQARPQPPNVIRVGLSRGALELRQFFRERDAVVFTFSLPVVMLVLLAGIFNDTIPDTGVKASQVFAASMIAAGIMSTTFVSLGTGIAQDREDGTLKRLRGTPTPMTSYFIGKVLMVLVVSFAEVIVLLALGKVMFDLQMPSDAGKWLTFGWVFLLGVIGCALLGIAISSVPRSAKSASAVIMLPFIGLQFVSGVLFNPIKELPSPMVEIGSFFPLKWMAQGFRSVFLPDSMTFQEVAGSWEPGRTALVLVAWCVGGLVLCLLTFRWKNSRQG</sequence>
<keyword evidence="5" id="KW-0046">Antibiotic resistance</keyword>
<proteinExistence type="predicted"/>
<evidence type="ECO:0000256" key="6">
    <source>
        <dbReference type="SAM" id="Phobius"/>
    </source>
</evidence>
<dbReference type="PANTHER" id="PTHR43027:SF2">
    <property type="entry name" value="TRANSPORT PERMEASE PROTEIN"/>
    <property type="match status" value="1"/>
</dbReference>
<evidence type="ECO:0000256" key="5">
    <source>
        <dbReference type="ARBA" id="ARBA00023251"/>
    </source>
</evidence>
<feature type="transmembrane region" description="Helical" evidence="6">
    <location>
        <begin position="255"/>
        <end position="273"/>
    </location>
</feature>
<feature type="transmembrane region" description="Helical" evidence="6">
    <location>
        <begin position="71"/>
        <end position="96"/>
    </location>
</feature>
<dbReference type="PROSITE" id="PS51012">
    <property type="entry name" value="ABC_TM2"/>
    <property type="match status" value="1"/>
</dbReference>
<reference evidence="8 9" key="1">
    <citation type="submission" date="2023-05" db="EMBL/GenBank/DDBJ databases">
        <title>Streptantibioticus silvisoli sp. nov., acidotolerant actinomycetes 1 from pine litter.</title>
        <authorList>
            <person name="Swiecimska M."/>
            <person name="Golinska P."/>
            <person name="Sangal V."/>
            <person name="Wachnowicz B."/>
            <person name="Goodfellow M."/>
        </authorList>
    </citation>
    <scope>NUCLEOTIDE SEQUENCE [LARGE SCALE GENOMIC DNA]</scope>
    <source>
        <strain evidence="8 9">DSM 42109</strain>
    </source>
</reference>
<dbReference type="EMBL" id="JANCPR020000035">
    <property type="protein sequence ID" value="MDJ1136004.1"/>
    <property type="molecule type" value="Genomic_DNA"/>
</dbReference>
<keyword evidence="3 6" id="KW-1133">Transmembrane helix</keyword>
<accession>A0ABT7A3W0</accession>
<dbReference type="InterPro" id="IPR000412">
    <property type="entry name" value="ABC_2_transport"/>
</dbReference>
<evidence type="ECO:0000256" key="2">
    <source>
        <dbReference type="ARBA" id="ARBA00022692"/>
    </source>
</evidence>
<keyword evidence="4 6" id="KW-0472">Membrane</keyword>
<comment type="caution">
    <text evidence="8">The sequence shown here is derived from an EMBL/GenBank/DDBJ whole genome shotgun (WGS) entry which is preliminary data.</text>
</comment>
<protein>
    <submittedName>
        <fullName evidence="8">ABC transporter permease</fullName>
    </submittedName>
</protein>
<dbReference type="PANTHER" id="PTHR43027">
    <property type="entry name" value="DOXORUBICIN RESISTANCE ABC TRANSPORTER PERMEASE PROTEIN DRRC-RELATED"/>
    <property type="match status" value="1"/>
</dbReference>
<dbReference type="InterPro" id="IPR052902">
    <property type="entry name" value="ABC-2_transporter"/>
</dbReference>
<comment type="subcellular location">
    <subcellularLocation>
        <location evidence="1">Membrane</location>
        <topology evidence="1">Multi-pass membrane protein</topology>
    </subcellularLocation>
</comment>
<evidence type="ECO:0000313" key="9">
    <source>
        <dbReference type="Proteomes" id="UP001214441"/>
    </source>
</evidence>
<name>A0ABT7A3W0_9ACTN</name>
<gene>
    <name evidence="8" type="ORF">NMN56_029460</name>
</gene>
<feature type="domain" description="ABC transmembrane type-2" evidence="7">
    <location>
        <begin position="39"/>
        <end position="276"/>
    </location>
</feature>
<organism evidence="8 9">
    <name type="scientific">Streptomyces iconiensis</name>
    <dbReference type="NCBI Taxonomy" id="1384038"/>
    <lineage>
        <taxon>Bacteria</taxon>
        <taxon>Bacillati</taxon>
        <taxon>Actinomycetota</taxon>
        <taxon>Actinomycetes</taxon>
        <taxon>Kitasatosporales</taxon>
        <taxon>Streptomycetaceae</taxon>
        <taxon>Streptomyces</taxon>
    </lineage>
</organism>
<evidence type="ECO:0000256" key="4">
    <source>
        <dbReference type="ARBA" id="ARBA00023136"/>
    </source>
</evidence>